<dbReference type="EMBL" id="ML122271">
    <property type="protein sequence ID" value="RPD59237.1"/>
    <property type="molecule type" value="Genomic_DNA"/>
</dbReference>
<protein>
    <submittedName>
        <fullName evidence="1">Uncharacterized protein</fullName>
    </submittedName>
</protein>
<accession>A0A5C2S7N6</accession>
<proteinExistence type="predicted"/>
<name>A0A5C2S7N6_9APHY</name>
<dbReference type="AlphaFoldDB" id="A0A5C2S7N6"/>
<gene>
    <name evidence="1" type="ORF">L227DRAFT_576457</name>
</gene>
<reference evidence="1" key="1">
    <citation type="journal article" date="2018" name="Genome Biol. Evol.">
        <title>Genomics and development of Lentinus tigrinus, a white-rot wood-decaying mushroom with dimorphic fruiting bodies.</title>
        <authorList>
            <person name="Wu B."/>
            <person name="Xu Z."/>
            <person name="Knudson A."/>
            <person name="Carlson A."/>
            <person name="Chen N."/>
            <person name="Kovaka S."/>
            <person name="LaButti K."/>
            <person name="Lipzen A."/>
            <person name="Pennachio C."/>
            <person name="Riley R."/>
            <person name="Schakwitz W."/>
            <person name="Umezawa K."/>
            <person name="Ohm R.A."/>
            <person name="Grigoriev I.V."/>
            <person name="Nagy L.G."/>
            <person name="Gibbons J."/>
            <person name="Hibbett D."/>
        </authorList>
    </citation>
    <scope>NUCLEOTIDE SEQUENCE [LARGE SCALE GENOMIC DNA]</scope>
    <source>
        <strain evidence="1">ALCF2SS1-6</strain>
    </source>
</reference>
<sequence length="228" mass="25103">MIDSAGLSQADWTKHNFTCAAQTWDFAMQPGTTVVSQELQLLGSSSLFRGGVRGVLGTRTTGHHKLAQRSSSCFTADWFQIPQKMLWSPRRLPVPPSRFVANYQVQRAPMHRYRGRIEGNTGGLQSSRRITNRNARPRNDTRCFQYAGFLAMPEVISPDLQYPVCGTQHASDAGGGPTSRLLVLPGQFARHQGTSLRSVLSIRCNTVPDARRRNGPGTCAPLLSPRAP</sequence>
<evidence type="ECO:0000313" key="1">
    <source>
        <dbReference type="EMBL" id="RPD59237.1"/>
    </source>
</evidence>
<evidence type="ECO:0000313" key="2">
    <source>
        <dbReference type="Proteomes" id="UP000313359"/>
    </source>
</evidence>
<organism evidence="1 2">
    <name type="scientific">Lentinus tigrinus ALCF2SS1-6</name>
    <dbReference type="NCBI Taxonomy" id="1328759"/>
    <lineage>
        <taxon>Eukaryota</taxon>
        <taxon>Fungi</taxon>
        <taxon>Dikarya</taxon>
        <taxon>Basidiomycota</taxon>
        <taxon>Agaricomycotina</taxon>
        <taxon>Agaricomycetes</taxon>
        <taxon>Polyporales</taxon>
        <taxon>Polyporaceae</taxon>
        <taxon>Lentinus</taxon>
    </lineage>
</organism>
<dbReference type="Proteomes" id="UP000313359">
    <property type="component" value="Unassembled WGS sequence"/>
</dbReference>
<keyword evidence="2" id="KW-1185">Reference proteome</keyword>